<feature type="compositionally biased region" description="Low complexity" evidence="1">
    <location>
        <begin position="1"/>
        <end position="11"/>
    </location>
</feature>
<feature type="non-terminal residue" evidence="2">
    <location>
        <position position="196"/>
    </location>
</feature>
<accession>A0ABN7INF4</accession>
<gene>
    <name evidence="2" type="ORF">JKIAZH3_G2938</name>
</gene>
<sequence length="196" mass="21037">MNSSPASATSSRGRRRGRGARGGSQSAALQDPLVPVSSVSDPLVSASSPQVPLVPASTITHPDLTAVAADSYNMSMIAEVRAMRDELANRLDGFNIRLGEVEQWQRGEPEDDEDDNEVADGTNQQPWTPSRQPGSYSPVRTTLGPDTPPFVTRRNRDLPPHLTPSALSSQLLTTPAPTGASPLDRFKALNSAERRK</sequence>
<feature type="compositionally biased region" description="Polar residues" evidence="1">
    <location>
        <begin position="121"/>
        <end position="140"/>
    </location>
</feature>
<evidence type="ECO:0000256" key="1">
    <source>
        <dbReference type="SAM" id="MobiDB-lite"/>
    </source>
</evidence>
<feature type="compositionally biased region" description="Low complexity" evidence="1">
    <location>
        <begin position="23"/>
        <end position="49"/>
    </location>
</feature>
<dbReference type="Proteomes" id="UP000836402">
    <property type="component" value="Unassembled WGS sequence"/>
</dbReference>
<comment type="caution">
    <text evidence="2">The sequence shown here is derived from an EMBL/GenBank/DDBJ whole genome shotgun (WGS) entry which is preliminary data.</text>
</comment>
<dbReference type="EMBL" id="CAJHJG010000761">
    <property type="protein sequence ID" value="CAD6905554.1"/>
    <property type="molecule type" value="Genomic_DNA"/>
</dbReference>
<organism evidence="2 3">
    <name type="scientific">Tilletia caries</name>
    <name type="common">wheat bunt fungus</name>
    <dbReference type="NCBI Taxonomy" id="13290"/>
    <lineage>
        <taxon>Eukaryota</taxon>
        <taxon>Fungi</taxon>
        <taxon>Dikarya</taxon>
        <taxon>Basidiomycota</taxon>
        <taxon>Ustilaginomycotina</taxon>
        <taxon>Exobasidiomycetes</taxon>
        <taxon>Tilletiales</taxon>
        <taxon>Tilletiaceae</taxon>
        <taxon>Tilletia</taxon>
    </lineage>
</organism>
<proteinExistence type="predicted"/>
<feature type="region of interest" description="Disordered" evidence="1">
    <location>
        <begin position="1"/>
        <end position="56"/>
    </location>
</feature>
<evidence type="ECO:0000313" key="3">
    <source>
        <dbReference type="Proteomes" id="UP000836402"/>
    </source>
</evidence>
<feature type="compositionally biased region" description="Acidic residues" evidence="1">
    <location>
        <begin position="109"/>
        <end position="118"/>
    </location>
</feature>
<keyword evidence="3" id="KW-1185">Reference proteome</keyword>
<name>A0ABN7INF4_9BASI</name>
<feature type="compositionally biased region" description="Polar residues" evidence="1">
    <location>
        <begin position="165"/>
        <end position="176"/>
    </location>
</feature>
<reference evidence="2" key="1">
    <citation type="submission" date="2020-10" db="EMBL/GenBank/DDBJ databases">
        <authorList>
            <person name="Sedaghatjoo S."/>
        </authorList>
    </citation>
    <scope>NUCLEOTIDE SEQUENCE</scope>
    <source>
        <strain evidence="2">AZH3</strain>
    </source>
</reference>
<protein>
    <submittedName>
        <fullName evidence="2">Uncharacterized protein</fullName>
    </submittedName>
</protein>
<feature type="compositionally biased region" description="Basic and acidic residues" evidence="1">
    <location>
        <begin position="99"/>
        <end position="108"/>
    </location>
</feature>
<feature type="region of interest" description="Disordered" evidence="1">
    <location>
        <begin position="98"/>
        <end position="196"/>
    </location>
</feature>
<evidence type="ECO:0000313" key="2">
    <source>
        <dbReference type="EMBL" id="CAD6905554.1"/>
    </source>
</evidence>